<reference evidence="1" key="1">
    <citation type="journal article" date="2020" name="Fungal Divers.">
        <title>Resolving the Mortierellaceae phylogeny through synthesis of multi-gene phylogenetics and phylogenomics.</title>
        <authorList>
            <person name="Vandepol N."/>
            <person name="Liber J."/>
            <person name="Desiro A."/>
            <person name="Na H."/>
            <person name="Kennedy M."/>
            <person name="Barry K."/>
            <person name="Grigoriev I.V."/>
            <person name="Miller A.N."/>
            <person name="O'Donnell K."/>
            <person name="Stajich J.E."/>
            <person name="Bonito G."/>
        </authorList>
    </citation>
    <scope>NUCLEOTIDE SEQUENCE</scope>
    <source>
        <strain evidence="1">NRRL 28262</strain>
    </source>
</reference>
<organism evidence="1 2">
    <name type="scientific">Linnemannia exigua</name>
    <dbReference type="NCBI Taxonomy" id="604196"/>
    <lineage>
        <taxon>Eukaryota</taxon>
        <taxon>Fungi</taxon>
        <taxon>Fungi incertae sedis</taxon>
        <taxon>Mucoromycota</taxon>
        <taxon>Mortierellomycotina</taxon>
        <taxon>Mortierellomycetes</taxon>
        <taxon>Mortierellales</taxon>
        <taxon>Mortierellaceae</taxon>
        <taxon>Linnemannia</taxon>
    </lineage>
</organism>
<dbReference type="AlphaFoldDB" id="A0AAD4HAF4"/>
<dbReference type="EMBL" id="JAAAIL010000005">
    <property type="protein sequence ID" value="KAG0281839.1"/>
    <property type="molecule type" value="Genomic_DNA"/>
</dbReference>
<sequence length="64" mass="6885">MRPLLLKYPRSLTRKGSPLQAYDYNRNIGWVEPNEEGLGTTRGMPGLLPAIAGNGGTLAPCITS</sequence>
<evidence type="ECO:0000313" key="2">
    <source>
        <dbReference type="Proteomes" id="UP001194580"/>
    </source>
</evidence>
<dbReference type="Proteomes" id="UP001194580">
    <property type="component" value="Unassembled WGS sequence"/>
</dbReference>
<evidence type="ECO:0000313" key="1">
    <source>
        <dbReference type="EMBL" id="KAG0281839.1"/>
    </source>
</evidence>
<name>A0AAD4HAF4_9FUNG</name>
<accession>A0AAD4HAF4</accession>
<comment type="caution">
    <text evidence="1">The sequence shown here is derived from an EMBL/GenBank/DDBJ whole genome shotgun (WGS) entry which is preliminary data.</text>
</comment>
<protein>
    <submittedName>
        <fullName evidence="1">Uncharacterized protein</fullName>
    </submittedName>
</protein>
<gene>
    <name evidence="1" type="ORF">BGZ95_008981</name>
</gene>
<keyword evidence="2" id="KW-1185">Reference proteome</keyword>
<proteinExistence type="predicted"/>